<dbReference type="KEGG" id="ceh:CEW89_02730"/>
<organism evidence="1 2">
    <name type="scientific">Celeribacter ethanolicus</name>
    <dbReference type="NCBI Taxonomy" id="1758178"/>
    <lineage>
        <taxon>Bacteria</taxon>
        <taxon>Pseudomonadati</taxon>
        <taxon>Pseudomonadota</taxon>
        <taxon>Alphaproteobacteria</taxon>
        <taxon>Rhodobacterales</taxon>
        <taxon>Roseobacteraceae</taxon>
        <taxon>Celeribacter</taxon>
    </lineage>
</organism>
<gene>
    <name evidence="1" type="ORF">CEW89_02730</name>
</gene>
<dbReference type="AlphaFoldDB" id="A0A291G933"/>
<reference evidence="1 2" key="1">
    <citation type="submission" date="2017-06" db="EMBL/GenBank/DDBJ databases">
        <title>Celeribacter sp. TSPH2 complete genome sequence.</title>
        <authorList>
            <person name="Woo J.-H."/>
            <person name="Kim H.-S."/>
        </authorList>
    </citation>
    <scope>NUCLEOTIDE SEQUENCE [LARGE SCALE GENOMIC DNA]</scope>
    <source>
        <strain evidence="1 2">TSPH2</strain>
    </source>
</reference>
<keyword evidence="2" id="KW-1185">Reference proteome</keyword>
<name>A0A291G933_9RHOB</name>
<protein>
    <submittedName>
        <fullName evidence="1">Uncharacterized protein</fullName>
    </submittedName>
</protein>
<sequence>MTPVFKYFQAREELQISLQSLEEIYAILDPKRPRLRTRLVSLTTDLVVSSEMCFEGFCGCMPFSFHYASIISSPEYAAAKLTGCETERYQYILLEKKARGHSLTESEEAELAEIQDRLNHFGEFTIKIFRDVPKEMEETRRRSEDRLKASTRAFLFSCRAFQDALYALMLVSQGQAPGKYSSMADGVKERGVARNLLGNESPYYDWFSRFKNLRDLAKEGATCGVGLGQIDVGVSFDDARDNKVVKVGGNDFHLSDLAEAMQMSAMAIKKTVSVPDAS</sequence>
<evidence type="ECO:0000313" key="1">
    <source>
        <dbReference type="EMBL" id="ATG46574.1"/>
    </source>
</evidence>
<dbReference type="EMBL" id="CP022196">
    <property type="protein sequence ID" value="ATG46574.1"/>
    <property type="molecule type" value="Genomic_DNA"/>
</dbReference>
<accession>A0A291G933</accession>
<dbReference type="Proteomes" id="UP000217935">
    <property type="component" value="Chromosome"/>
</dbReference>
<evidence type="ECO:0000313" key="2">
    <source>
        <dbReference type="Proteomes" id="UP000217935"/>
    </source>
</evidence>
<dbReference type="RefSeq" id="WP_096804820.1">
    <property type="nucleotide sequence ID" value="NZ_CP022196.1"/>
</dbReference>
<proteinExistence type="predicted"/>